<name>A0AC35TQ18_9BILA</name>
<dbReference type="Proteomes" id="UP000095286">
    <property type="component" value="Unplaced"/>
</dbReference>
<organism evidence="1 2">
    <name type="scientific">Rhabditophanes sp. KR3021</name>
    <dbReference type="NCBI Taxonomy" id="114890"/>
    <lineage>
        <taxon>Eukaryota</taxon>
        <taxon>Metazoa</taxon>
        <taxon>Ecdysozoa</taxon>
        <taxon>Nematoda</taxon>
        <taxon>Chromadorea</taxon>
        <taxon>Rhabditida</taxon>
        <taxon>Tylenchina</taxon>
        <taxon>Panagrolaimomorpha</taxon>
        <taxon>Strongyloidoidea</taxon>
        <taxon>Alloionematidae</taxon>
        <taxon>Rhabditophanes</taxon>
    </lineage>
</organism>
<dbReference type="WBParaSite" id="RSKR_0000288400.1">
    <property type="protein sequence ID" value="RSKR_0000288400.1"/>
    <property type="gene ID" value="RSKR_0000288400"/>
</dbReference>
<proteinExistence type="predicted"/>
<reference evidence="2" key="1">
    <citation type="submission" date="2016-11" db="UniProtKB">
        <authorList>
            <consortium name="WormBaseParasite"/>
        </authorList>
    </citation>
    <scope>IDENTIFICATION</scope>
    <source>
        <strain evidence="2">KR3021</strain>
    </source>
</reference>
<evidence type="ECO:0000313" key="1">
    <source>
        <dbReference type="Proteomes" id="UP000095286"/>
    </source>
</evidence>
<sequence>MFSKSVNFLIFVTTVLFVTVSAAPAYNARAQLELLEDQIAQIKYQLNQSTDQNLPLVVEDGNDYERSNGRSTRQLAWQPMKRSLAWQPMKRSLDSSKVQLITGLENRLMEVLSAGKELGVSNEDIINHLKSRNFNK</sequence>
<accession>A0AC35TQ18</accession>
<protein>
    <submittedName>
        <fullName evidence="2">CRF domain-containing protein</fullName>
    </submittedName>
</protein>
<evidence type="ECO:0000313" key="2">
    <source>
        <dbReference type="WBParaSite" id="RSKR_0000288400.1"/>
    </source>
</evidence>